<organism evidence="3 4">
    <name type="scientific">Diaphorina citri</name>
    <name type="common">Asian citrus psyllid</name>
    <dbReference type="NCBI Taxonomy" id="121845"/>
    <lineage>
        <taxon>Eukaryota</taxon>
        <taxon>Metazoa</taxon>
        <taxon>Ecdysozoa</taxon>
        <taxon>Arthropoda</taxon>
        <taxon>Hexapoda</taxon>
        <taxon>Insecta</taxon>
        <taxon>Pterygota</taxon>
        <taxon>Neoptera</taxon>
        <taxon>Paraneoptera</taxon>
        <taxon>Hemiptera</taxon>
        <taxon>Sternorrhyncha</taxon>
        <taxon>Psylloidea</taxon>
        <taxon>Psyllidae</taxon>
        <taxon>Diaphorininae</taxon>
        <taxon>Diaphorina</taxon>
    </lineage>
</organism>
<feature type="domain" description="Nose resistant-to-fluoxetine protein N-terminal" evidence="2">
    <location>
        <begin position="240"/>
        <end position="317"/>
    </location>
</feature>
<keyword evidence="3" id="KW-1185">Reference proteome</keyword>
<evidence type="ECO:0000259" key="2">
    <source>
        <dbReference type="Pfam" id="PF20146"/>
    </source>
</evidence>
<feature type="transmembrane region" description="Helical" evidence="1">
    <location>
        <begin position="638"/>
        <end position="659"/>
    </location>
</feature>
<dbReference type="GeneID" id="103515348"/>
<dbReference type="PaxDb" id="121845-A0A3Q0JA99"/>
<protein>
    <submittedName>
        <fullName evidence="4">Uncharacterized protein LOC103515348</fullName>
    </submittedName>
</protein>
<feature type="transmembrane region" description="Helical" evidence="1">
    <location>
        <begin position="202"/>
        <end position="221"/>
    </location>
</feature>
<feature type="transmembrane region" description="Helical" evidence="1">
    <location>
        <begin position="129"/>
        <end position="152"/>
    </location>
</feature>
<name>A0A3Q0JA99_DIACI</name>
<feature type="transmembrane region" description="Helical" evidence="1">
    <location>
        <begin position="521"/>
        <end position="540"/>
    </location>
</feature>
<dbReference type="PANTHER" id="PTHR11161">
    <property type="entry name" value="O-ACYLTRANSFERASE"/>
    <property type="match status" value="1"/>
</dbReference>
<feature type="domain" description="Nose resistant-to-fluoxetine protein N-terminal" evidence="2">
    <location>
        <begin position="662"/>
        <end position="713"/>
    </location>
</feature>
<dbReference type="InterPro" id="IPR052728">
    <property type="entry name" value="O2_lipid_transport_reg"/>
</dbReference>
<dbReference type="RefSeq" id="XP_026683883.1">
    <property type="nucleotide sequence ID" value="XM_026828082.1"/>
</dbReference>
<gene>
    <name evidence="4" type="primary">LOC103515348</name>
</gene>
<reference evidence="4" key="1">
    <citation type="submission" date="2025-08" db="UniProtKB">
        <authorList>
            <consortium name="RefSeq"/>
        </authorList>
    </citation>
    <scope>IDENTIFICATION</scope>
</reference>
<evidence type="ECO:0000313" key="3">
    <source>
        <dbReference type="Proteomes" id="UP000079169"/>
    </source>
</evidence>
<feature type="transmembrane region" description="Helical" evidence="1">
    <location>
        <begin position="496"/>
        <end position="514"/>
    </location>
</feature>
<proteinExistence type="predicted"/>
<feature type="domain" description="Nose resistant-to-fluoxetine protein N-terminal" evidence="2">
    <location>
        <begin position="334"/>
        <end position="383"/>
    </location>
</feature>
<dbReference type="Proteomes" id="UP000079169">
    <property type="component" value="Unplaced"/>
</dbReference>
<dbReference type="Pfam" id="PF20146">
    <property type="entry name" value="NRF"/>
    <property type="match status" value="4"/>
</dbReference>
<feature type="domain" description="Nose resistant-to-fluoxetine protein N-terminal" evidence="2">
    <location>
        <begin position="20"/>
        <end position="77"/>
    </location>
</feature>
<dbReference type="PANTHER" id="PTHR11161:SF71">
    <property type="entry name" value="NOSE RESISTANT-TO-FLUOXETINE PROTEIN N-TERMINAL DOMAIN-CONTAINING PROTEIN"/>
    <property type="match status" value="1"/>
</dbReference>
<keyword evidence="1" id="KW-0472">Membrane</keyword>
<feature type="transmembrane region" description="Helical" evidence="1">
    <location>
        <begin position="573"/>
        <end position="591"/>
    </location>
</feature>
<dbReference type="KEGG" id="dci:103515348"/>
<keyword evidence="1" id="KW-1133">Transmembrane helix</keyword>
<keyword evidence="1" id="KW-0812">Transmembrane</keyword>
<evidence type="ECO:0000256" key="1">
    <source>
        <dbReference type="SAM" id="Phobius"/>
    </source>
</evidence>
<feature type="transmembrane region" description="Helical" evidence="1">
    <location>
        <begin position="433"/>
        <end position="451"/>
    </location>
</feature>
<evidence type="ECO:0000313" key="4">
    <source>
        <dbReference type="RefSeq" id="XP_026683883.1"/>
    </source>
</evidence>
<dbReference type="InterPro" id="IPR006621">
    <property type="entry name" value="Nose-resist-to-fluoxetine_N"/>
</dbReference>
<feature type="transmembrane region" description="Helical" evidence="1">
    <location>
        <begin position="603"/>
        <end position="626"/>
    </location>
</feature>
<accession>A0A3Q0JA99</accession>
<dbReference type="AlphaFoldDB" id="A0A3Q0JA99"/>
<sequence>METTMKAWINKVSNPSIHSFSVPVWDASAKSPVGLTSGSRFQLGDFDECLSIQTPIEAQYCLVDVKIHVPPGHNTTDPFAIHYDPNKSVWDKMYAWTEKNVSRSIAKLCLVSVNPKLCSVKNRYYDQFFLSDLIFCALMLSLITLMVTSTLYDFMFFNGHKEWKWNVECRSIDLLMCFSARRAVQSMSKRTSSIKNFDLKPLSGITFISCIIITAGHRWGFRYSGPVQNIIVNESVSHGAPEVWDASAKSPVGLTSGSRFQLGDFDECLSIQTPIEAQYCLVDVKIHYGGSPWKVRLDEAKWALCVPAACGGQDIEAAIQDHLASINYTRISVMWDASAKSPVGLTSGSRFQLGDFDECLSIQTPIEAQYCLVDVKIHVPPGHNTTDPFAIHYDPNKSVWDKMYKDCRPLRYTISSYTVSCHEPNPPLISSPLRLTPVYAIVLFFYATLYYKMGDGPLWNMFVGTDMENCKKVWWTNLLYINNYVYSDQLCGFHTWFMPCEFQFGLAVIPLCYLYHYRPKIGLKVAYTALVVAIIIPFYVTYAEHLNANLIFNARFFITPSEDDYFGKFYMKAYTRAGPYIIGTILGYVLHNYKGDKLPLTQTWTYGLVGGVIMLLAWGSGSVFYYPYTEYNVWRNAVYGATIRSIWSGGLCLVLYVMLNGSQMWDASAKSPVGLTSGSRFQLGDFDECLSIQTPIEAQYCLVDVKIHVPPGHNTTDPFAIHYDPNKSVWDKMYSKLLRIKTSMSQETKD</sequence>